<geneLocation type="plasmid" evidence="2 3">
    <name>pCadTS8_2</name>
</geneLocation>
<name>A0ABY7ASI0_9ALTE</name>
<evidence type="ECO:0000256" key="1">
    <source>
        <dbReference type="SAM" id="SignalP"/>
    </source>
</evidence>
<dbReference type="RefSeq" id="WP_268077230.1">
    <property type="nucleotide sequence ID" value="NZ_CP109967.1"/>
</dbReference>
<feature type="chain" id="PRO_5046958867" description="TonB-dependent receptor" evidence="1">
    <location>
        <begin position="28"/>
        <end position="74"/>
    </location>
</feature>
<gene>
    <name evidence="2" type="ORF">OLW01_17005</name>
</gene>
<protein>
    <recommendedName>
        <fullName evidence="4">TonB-dependent receptor</fullName>
    </recommendedName>
</protein>
<sequence length="74" mass="8024">MKNFSLKPTALIIATHLGLLAPSVVIAQEEQPNENVETIEITGFKGSLLRSLDNKKLNSSISDSIFAEDIGKVK</sequence>
<organism evidence="2 3">
    <name type="scientific">Catenovulum adriaticum</name>
    <dbReference type="NCBI Taxonomy" id="2984846"/>
    <lineage>
        <taxon>Bacteria</taxon>
        <taxon>Pseudomonadati</taxon>
        <taxon>Pseudomonadota</taxon>
        <taxon>Gammaproteobacteria</taxon>
        <taxon>Alteromonadales</taxon>
        <taxon>Alteromonadaceae</taxon>
        <taxon>Catenovulum</taxon>
    </lineage>
</organism>
<accession>A0ABY7ASI0</accession>
<evidence type="ECO:0008006" key="4">
    <source>
        <dbReference type="Google" id="ProtNLM"/>
    </source>
</evidence>
<feature type="signal peptide" evidence="1">
    <location>
        <begin position="1"/>
        <end position="27"/>
    </location>
</feature>
<keyword evidence="2" id="KW-0614">Plasmid</keyword>
<keyword evidence="3" id="KW-1185">Reference proteome</keyword>
<evidence type="ECO:0000313" key="3">
    <source>
        <dbReference type="Proteomes" id="UP001163726"/>
    </source>
</evidence>
<reference evidence="2" key="1">
    <citation type="submission" date="2022-10" db="EMBL/GenBank/DDBJ databases">
        <title>Catenovulum adriacola sp. nov. isolated in the Harbour of Susak.</title>
        <authorList>
            <person name="Schoch T."/>
            <person name="Reich S.J."/>
            <person name="Stoeferle S."/>
            <person name="Flaiz M."/>
            <person name="Kazda M."/>
            <person name="Riedel C.U."/>
            <person name="Duerre P."/>
        </authorList>
    </citation>
    <scope>NUCLEOTIDE SEQUENCE</scope>
    <source>
        <strain evidence="2">TS8</strain>
        <plasmid evidence="2">pCadTS8_2</plasmid>
    </source>
</reference>
<keyword evidence="1" id="KW-0732">Signal</keyword>
<proteinExistence type="predicted"/>
<dbReference type="EMBL" id="CP109967">
    <property type="protein sequence ID" value="WAJ72429.1"/>
    <property type="molecule type" value="Genomic_DNA"/>
</dbReference>
<dbReference type="Proteomes" id="UP001163726">
    <property type="component" value="Plasmid pCadTS8_2"/>
</dbReference>
<evidence type="ECO:0000313" key="2">
    <source>
        <dbReference type="EMBL" id="WAJ72429.1"/>
    </source>
</evidence>